<dbReference type="SUPFAM" id="SSF52540">
    <property type="entry name" value="P-loop containing nucleoside triphosphate hydrolases"/>
    <property type="match status" value="1"/>
</dbReference>
<evidence type="ECO:0000313" key="3">
    <source>
        <dbReference type="Proteomes" id="UP000258016"/>
    </source>
</evidence>
<keyword evidence="3" id="KW-1185">Reference proteome</keyword>
<dbReference type="PIRSF" id="PIRSF034285">
    <property type="entry name" value="UCP034285"/>
    <property type="match status" value="1"/>
</dbReference>
<protein>
    <recommendedName>
        <fullName evidence="4">Protein ImuA</fullName>
    </recommendedName>
</protein>
<dbReference type="InterPro" id="IPR027417">
    <property type="entry name" value="P-loop_NTPase"/>
</dbReference>
<evidence type="ECO:0000313" key="2">
    <source>
        <dbReference type="EMBL" id="ASR51574.1"/>
    </source>
</evidence>
<feature type="region of interest" description="Disordered" evidence="1">
    <location>
        <begin position="273"/>
        <end position="293"/>
    </location>
</feature>
<evidence type="ECO:0008006" key="4">
    <source>
        <dbReference type="Google" id="ProtNLM"/>
    </source>
</evidence>
<dbReference type="EMBL" id="CP020083">
    <property type="protein sequence ID" value="ASR51574.1"/>
    <property type="molecule type" value="Genomic_DNA"/>
</dbReference>
<proteinExistence type="predicted"/>
<dbReference type="InterPro" id="IPR017026">
    <property type="entry name" value="ImuA"/>
</dbReference>
<gene>
    <name evidence="2" type="ORF">B5J99_08945</name>
</gene>
<accession>A0ABM6M6J5</accession>
<organism evidence="2 3">
    <name type="scientific">Blastomonas fulva</name>
    <dbReference type="NCBI Taxonomy" id="1550728"/>
    <lineage>
        <taxon>Bacteria</taxon>
        <taxon>Pseudomonadati</taxon>
        <taxon>Pseudomonadota</taxon>
        <taxon>Alphaproteobacteria</taxon>
        <taxon>Sphingomonadales</taxon>
        <taxon>Sphingomonadaceae</taxon>
        <taxon>Blastomonas</taxon>
    </lineage>
</organism>
<sequence>MPRSESLESLKTRIAGIERARSVETAAVAGTGHSGIDSALGGGLARGRVHEVFAAQADDAGCAAGFVAGLAMRLGVGLGVGLGTGSGGTLVWLREAQAERQGGRLHAPGLVEIGLDPARVIIGVLPDPLAVLRAAADVVRCPEVGVAVVELWREPRLLDLTASRRLALAAEASGVTVIGLRIAAVPSPSAAQTRWQVAAAPSLPMEANAPGYPAWRVELLRQRGRPSGGDWRVEWNREQACFADADGVADFGPDAGGFAAIAAAPSGAVLPFSAGRPVDAPKDNRRAELRRAG</sequence>
<name>A0ABM6M6J5_9SPHN</name>
<dbReference type="GeneID" id="303487830"/>
<feature type="compositionally biased region" description="Basic and acidic residues" evidence="1">
    <location>
        <begin position="279"/>
        <end position="293"/>
    </location>
</feature>
<dbReference type="RefSeq" id="WP_117352214.1">
    <property type="nucleotide sequence ID" value="NZ_CP020083.1"/>
</dbReference>
<dbReference type="Gene3D" id="3.40.50.300">
    <property type="entry name" value="P-loop containing nucleotide triphosphate hydrolases"/>
    <property type="match status" value="1"/>
</dbReference>
<dbReference type="Proteomes" id="UP000258016">
    <property type="component" value="Chromosome"/>
</dbReference>
<reference evidence="2 3" key="1">
    <citation type="submission" date="2017-03" db="EMBL/GenBank/DDBJ databases">
        <title>Complete genome sequence of Blastomonas fulva degrading microcsystin LR.</title>
        <authorList>
            <person name="Lee H.-g."/>
            <person name="Jin L."/>
            <person name="oh H.-M."/>
        </authorList>
    </citation>
    <scope>NUCLEOTIDE SEQUENCE [LARGE SCALE GENOMIC DNA]</scope>
    <source>
        <strain evidence="2 3">T2</strain>
    </source>
</reference>
<evidence type="ECO:0000256" key="1">
    <source>
        <dbReference type="SAM" id="MobiDB-lite"/>
    </source>
</evidence>